<sequence>MRDRYCVGGHEGAHHVANREGSVFEHKM</sequence>
<evidence type="ECO:0000313" key="1">
    <source>
        <dbReference type="EMBL" id="SVA93386.1"/>
    </source>
</evidence>
<protein>
    <submittedName>
        <fullName evidence="1">Uncharacterized protein</fullName>
    </submittedName>
</protein>
<gene>
    <name evidence="1" type="ORF">METZ01_LOCUS146240</name>
</gene>
<proteinExistence type="predicted"/>
<accession>A0A381ZVU7</accession>
<organism evidence="1">
    <name type="scientific">marine metagenome</name>
    <dbReference type="NCBI Taxonomy" id="408172"/>
    <lineage>
        <taxon>unclassified sequences</taxon>
        <taxon>metagenomes</taxon>
        <taxon>ecological metagenomes</taxon>
    </lineage>
</organism>
<dbReference type="EMBL" id="UINC01022872">
    <property type="protein sequence ID" value="SVA93386.1"/>
    <property type="molecule type" value="Genomic_DNA"/>
</dbReference>
<dbReference type="AlphaFoldDB" id="A0A381ZVU7"/>
<name>A0A381ZVU7_9ZZZZ</name>
<reference evidence="1" key="1">
    <citation type="submission" date="2018-05" db="EMBL/GenBank/DDBJ databases">
        <authorList>
            <person name="Lanie J.A."/>
            <person name="Ng W.-L."/>
            <person name="Kazmierczak K.M."/>
            <person name="Andrzejewski T.M."/>
            <person name="Davidsen T.M."/>
            <person name="Wayne K.J."/>
            <person name="Tettelin H."/>
            <person name="Glass J.I."/>
            <person name="Rusch D."/>
            <person name="Podicherti R."/>
            <person name="Tsui H.-C.T."/>
            <person name="Winkler M.E."/>
        </authorList>
    </citation>
    <scope>NUCLEOTIDE SEQUENCE</scope>
</reference>